<evidence type="ECO:0000313" key="3">
    <source>
        <dbReference type="EMBL" id="MBC2903166.1"/>
    </source>
</evidence>
<evidence type="ECO:0000256" key="2">
    <source>
        <dbReference type="SAM" id="Phobius"/>
    </source>
</evidence>
<accession>A0A7X1J2Z3</accession>
<feature type="transmembrane region" description="Helical" evidence="2">
    <location>
        <begin position="43"/>
        <end position="61"/>
    </location>
</feature>
<feature type="transmembrane region" description="Helical" evidence="2">
    <location>
        <begin position="105"/>
        <end position="127"/>
    </location>
</feature>
<evidence type="ECO:0000256" key="1">
    <source>
        <dbReference type="SAM" id="MobiDB-lite"/>
    </source>
</evidence>
<dbReference type="Proteomes" id="UP000584670">
    <property type="component" value="Unassembled WGS sequence"/>
</dbReference>
<sequence>MKNPPTPGSQDTPRIVQGARLLAALSVIWSGYAITDLMHSGPWGLTVAIAGDIGWITVLWAEANRVRIAGRTWPAAAAGWLIATGVGGLLAVHGAQGPDGSWAKAMAGVLVITVSKVVWLFALAATVDPSALTPEQEQEINSVRREAEFIARLQRARSDGEIARIEEEARAVLARDEADFQIVLERIRKRAEIDRRTPLAFTASTSATEQLDVFADRAPEQPNLLPNVLAARANTAGEQVAGKAVTSPNQPIGEPSMADLVREQVASTTNNRDAVNAVMAARPDANRDSVSAAVRRERRKTQGYA</sequence>
<feature type="compositionally biased region" description="Basic residues" evidence="1">
    <location>
        <begin position="296"/>
        <end position="305"/>
    </location>
</feature>
<dbReference type="EMBL" id="JACMSF010000015">
    <property type="protein sequence ID" value="MBC2903166.1"/>
    <property type="molecule type" value="Genomic_DNA"/>
</dbReference>
<name>A0A7X1J2Z3_9ACTN</name>
<organism evidence="3 4">
    <name type="scientific">Streptomyces cupreus</name>
    <dbReference type="NCBI Taxonomy" id="2759956"/>
    <lineage>
        <taxon>Bacteria</taxon>
        <taxon>Bacillati</taxon>
        <taxon>Actinomycetota</taxon>
        <taxon>Actinomycetes</taxon>
        <taxon>Kitasatosporales</taxon>
        <taxon>Streptomycetaceae</taxon>
        <taxon>Streptomyces</taxon>
    </lineage>
</organism>
<keyword evidence="2" id="KW-0812">Transmembrane</keyword>
<keyword evidence="2" id="KW-0472">Membrane</keyword>
<proteinExistence type="predicted"/>
<protein>
    <submittedName>
        <fullName evidence="3">Uncharacterized protein</fullName>
    </submittedName>
</protein>
<dbReference type="RefSeq" id="WP_186283054.1">
    <property type="nucleotide sequence ID" value="NZ_JACMSF010000015.1"/>
</dbReference>
<reference evidence="3 4" key="1">
    <citation type="submission" date="2020-08" db="EMBL/GenBank/DDBJ databases">
        <title>Streptomyces sp. PSKA01 genome sequencing and assembly.</title>
        <authorList>
            <person name="Mandal S."/>
            <person name="Maiti P.K."/>
            <person name="Das P."/>
        </authorList>
    </citation>
    <scope>NUCLEOTIDE SEQUENCE [LARGE SCALE GENOMIC DNA]</scope>
    <source>
        <strain evidence="3 4">PSKA01</strain>
    </source>
</reference>
<comment type="caution">
    <text evidence="3">The sequence shown here is derived from an EMBL/GenBank/DDBJ whole genome shotgun (WGS) entry which is preliminary data.</text>
</comment>
<keyword evidence="4" id="KW-1185">Reference proteome</keyword>
<dbReference type="AlphaFoldDB" id="A0A7X1J2Z3"/>
<feature type="region of interest" description="Disordered" evidence="1">
    <location>
        <begin position="283"/>
        <end position="305"/>
    </location>
</feature>
<evidence type="ECO:0000313" key="4">
    <source>
        <dbReference type="Proteomes" id="UP000584670"/>
    </source>
</evidence>
<gene>
    <name evidence="3" type="ORF">H4N64_16425</name>
</gene>
<keyword evidence="2" id="KW-1133">Transmembrane helix</keyword>
<feature type="transmembrane region" description="Helical" evidence="2">
    <location>
        <begin position="73"/>
        <end position="93"/>
    </location>
</feature>